<evidence type="ECO:0000256" key="9">
    <source>
        <dbReference type="ARBA" id="ARBA00035797"/>
    </source>
</evidence>
<evidence type="ECO:0000313" key="26">
    <source>
        <dbReference type="Ensembl" id="ENSACAP00000015112.4"/>
    </source>
</evidence>
<dbReference type="GO" id="GO:0003834">
    <property type="term" value="F:beta-carotene 15,15'-dioxygenase activity"/>
    <property type="evidence" value="ECO:0000318"/>
    <property type="project" value="GO_Central"/>
</dbReference>
<evidence type="ECO:0000256" key="19">
    <source>
        <dbReference type="ARBA" id="ARBA00048862"/>
    </source>
</evidence>
<evidence type="ECO:0000256" key="2">
    <source>
        <dbReference type="ARBA" id="ARBA00006787"/>
    </source>
</evidence>
<evidence type="ECO:0000256" key="21">
    <source>
        <dbReference type="ARBA" id="ARBA00049190"/>
    </source>
</evidence>
<evidence type="ECO:0000256" key="14">
    <source>
        <dbReference type="ARBA" id="ARBA00047577"/>
    </source>
</evidence>
<reference evidence="26" key="3">
    <citation type="submission" date="2025-09" db="UniProtKB">
        <authorList>
            <consortium name="Ensembl"/>
        </authorList>
    </citation>
    <scope>IDENTIFICATION</scope>
</reference>
<dbReference type="PANTHER" id="PTHR10543">
    <property type="entry name" value="BETA-CAROTENE DIOXYGENASE"/>
    <property type="match status" value="1"/>
</dbReference>
<evidence type="ECO:0000256" key="12">
    <source>
        <dbReference type="ARBA" id="ARBA00040536"/>
    </source>
</evidence>
<evidence type="ECO:0000256" key="16">
    <source>
        <dbReference type="ARBA" id="ARBA00047865"/>
    </source>
</evidence>
<comment type="cofactor">
    <cofactor evidence="23">
        <name>Fe(2+)</name>
        <dbReference type="ChEBI" id="CHEBI:29033"/>
    </cofactor>
    <text evidence="23">Binds 1 Fe(2+) ion per subunit.</text>
</comment>
<comment type="catalytic activity">
    <reaction evidence="14">
        <text>(3R)-3-hydroxy-10'-apo-beta-carotenal + O2 = 4,9-dimethyldodeca-2,4,6,8,10-pentaenedial + (3R)-hydroxy-beta-ionone</text>
        <dbReference type="Rhea" id="RHEA:68424"/>
        <dbReference type="ChEBI" id="CHEBI:15379"/>
        <dbReference type="ChEBI" id="CHEBI:53171"/>
        <dbReference type="ChEBI" id="CHEBI:53173"/>
        <dbReference type="ChEBI" id="CHEBI:177902"/>
    </reaction>
    <physiologicalReaction direction="left-to-right" evidence="14">
        <dbReference type="Rhea" id="RHEA:68425"/>
    </physiologicalReaction>
</comment>
<comment type="catalytic activity">
    <reaction evidence="20">
        <text>all-trans-beta-carotene + O2 = beta-ionone + all-trans-10'-apo-beta-carotenal</text>
        <dbReference type="Rhea" id="RHEA:26389"/>
        <dbReference type="ChEBI" id="CHEBI:15379"/>
        <dbReference type="ChEBI" id="CHEBI:17579"/>
        <dbReference type="ChEBI" id="CHEBI:32325"/>
        <dbReference type="ChEBI" id="CHEBI:53153"/>
        <dbReference type="EC" id="1.13.11.71"/>
    </reaction>
    <physiologicalReaction direction="left-to-right" evidence="20">
        <dbReference type="Rhea" id="RHEA:26390"/>
    </physiologicalReaction>
</comment>
<dbReference type="GO" id="GO:0102076">
    <property type="term" value="F:beta,beta-carotene-9',10'-cleaving oxygenase activity"/>
    <property type="evidence" value="ECO:0007669"/>
    <property type="project" value="UniProtKB-EC"/>
</dbReference>
<keyword evidence="25" id="KW-0732">Signal</keyword>
<comment type="catalytic activity">
    <reaction evidence="15">
        <text>5-cis-lycopene + O2 = 5-cis-10'-apo-lycopenal + (3E,5E)-6,10-dimethylundeca-3,5,9-trien-2-one</text>
        <dbReference type="Rhea" id="RHEA:68444"/>
        <dbReference type="ChEBI" id="CHEBI:15379"/>
        <dbReference type="ChEBI" id="CHEBI:67207"/>
        <dbReference type="ChEBI" id="CHEBI:177905"/>
        <dbReference type="ChEBI" id="CHEBI:177906"/>
    </reaction>
    <physiologicalReaction direction="left-to-right" evidence="15">
        <dbReference type="Rhea" id="RHEA:68445"/>
    </physiologicalReaction>
</comment>
<dbReference type="GO" id="GO:0016121">
    <property type="term" value="P:carotene catabolic process"/>
    <property type="evidence" value="ECO:0000318"/>
    <property type="project" value="GO_Central"/>
</dbReference>
<keyword evidence="7" id="KW-0443">Lipid metabolism</keyword>
<comment type="catalytic activity">
    <reaction evidence="10">
        <text>(3R,6R)-3-hydroxy-10'-apo-alpha-carotenal + O2 = (3R,6R)-hydroxy-alpha-ionone + 4,9-dimethyldodeca-2,4,6,8,10-pentaenedial</text>
        <dbReference type="Rhea" id="RHEA:68436"/>
        <dbReference type="ChEBI" id="CHEBI:15379"/>
        <dbReference type="ChEBI" id="CHEBI:53171"/>
        <dbReference type="ChEBI" id="CHEBI:177903"/>
        <dbReference type="ChEBI" id="CHEBI:177904"/>
    </reaction>
    <physiologicalReaction direction="left-to-right" evidence="10">
        <dbReference type="Rhea" id="RHEA:68437"/>
    </physiologicalReaction>
</comment>
<evidence type="ECO:0000256" key="10">
    <source>
        <dbReference type="ARBA" id="ARBA00036274"/>
    </source>
</evidence>
<protein>
    <recommendedName>
        <fullName evidence="12">Carotenoid-cleaving dioxygenase, mitochondrial</fullName>
        <ecNumber evidence="11">1.13.11.71</ecNumber>
    </recommendedName>
</protein>
<sequence length="592" mass="66815">YVIWRLFLVCLLPHPFQFLLRKVILTRSAVACPAFEERRLLASNFHTSPRSQESAAPNQKQERQVTFRHGKGLKCVSSLFSSVEENPKVISTKISGQIPKWLKGKLLRNGPGKFEFGKDKYNHWFDGMALLHQFEIEEEVVKYSSKFLRSDSYVTNSKKNRIMISEFGTMAMPDPCKTIFERFLSKFEMPKITDNCNVNYVVYNGDYFVSTETNFMHKVDLETLETKEKVKGQQRASLSTHGSILHTLTTQPFNAKASLSAHGSILHTLTTQPFNAKASLSAHGSILHTLTTQPFNAKASPSVQGSILRTLTTQPFNAKEALALNGCVVTRERMQAVYGDCVDVSPVRNWASKFKGVEVGTSDLRVKQRVGRPVTATTEFHKQKVDRLIQDRLIQNNCCITRREISSIICISQERVGHIIALLGCRKILSTSSTTDSENLFIVGRNVSNCQSCFLFQIWCTYESLHDEELEKVGGLEFPQINYTHYNGKKYRYFYGCGFGNVVGDSLIKMDLKTKEMKIWQQDEMFPSEPVFVPEPNSGAEDSGVILSVILTPDPNQGSFLLVLDAKSFTELGRAEVPVHIPYGFHGIFAQR</sequence>
<feature type="binding site" evidence="23">
    <location>
        <position position="586"/>
    </location>
    <ligand>
        <name>Fe cation</name>
        <dbReference type="ChEBI" id="CHEBI:24875"/>
        <note>catalytic</note>
    </ligand>
</feature>
<keyword evidence="4" id="KW-0223">Dioxygenase</keyword>
<accession>H9GM87</accession>
<evidence type="ECO:0000256" key="23">
    <source>
        <dbReference type="PIRSR" id="PIRSR604294-1"/>
    </source>
</evidence>
<evidence type="ECO:0000256" key="15">
    <source>
        <dbReference type="ARBA" id="ARBA00047747"/>
    </source>
</evidence>
<dbReference type="Bgee" id="ENSACAG00000015299">
    <property type="expression patterns" value="Expressed in kidney and 14 other cell types or tissues"/>
</dbReference>
<dbReference type="AlphaFoldDB" id="H9GM87"/>
<gene>
    <name evidence="26" type="primary">BCO2</name>
</gene>
<dbReference type="GO" id="GO:0016124">
    <property type="term" value="P:xanthophyll catabolic process"/>
    <property type="evidence" value="ECO:0007669"/>
    <property type="project" value="Ensembl"/>
</dbReference>
<feature type="binding site" evidence="23">
    <location>
        <position position="241"/>
    </location>
    <ligand>
        <name>Fe cation</name>
        <dbReference type="ChEBI" id="CHEBI:24875"/>
        <note>catalytic</note>
    </ligand>
</feature>
<dbReference type="Proteomes" id="UP000001646">
    <property type="component" value="Unplaced"/>
</dbReference>
<reference evidence="26" key="2">
    <citation type="submission" date="2025-08" db="UniProtKB">
        <authorList>
            <consortium name="Ensembl"/>
        </authorList>
    </citation>
    <scope>IDENTIFICATION</scope>
</reference>
<dbReference type="GO" id="GO:0005739">
    <property type="term" value="C:mitochondrion"/>
    <property type="evidence" value="ECO:0000318"/>
    <property type="project" value="GO_Central"/>
</dbReference>
<dbReference type="PANTHER" id="PTHR10543:SF122">
    <property type="entry name" value="CAROTENOID-CLEAVING DIOXYGENASE, MITOCHONDRIAL"/>
    <property type="match status" value="1"/>
</dbReference>
<comment type="catalytic activity">
    <reaction evidence="17">
        <text>all-trans-10'-apo-beta-carotenal + O2 = beta-ionone + 4,9-dimethyldodeca-2,4,6,8,10-pentaenedial</text>
        <dbReference type="Rhea" id="RHEA:68452"/>
        <dbReference type="ChEBI" id="CHEBI:15379"/>
        <dbReference type="ChEBI" id="CHEBI:32325"/>
        <dbReference type="ChEBI" id="CHEBI:53153"/>
        <dbReference type="ChEBI" id="CHEBI:53171"/>
    </reaction>
    <physiologicalReaction direction="left-to-right" evidence="17">
        <dbReference type="Rhea" id="RHEA:68453"/>
    </physiologicalReaction>
</comment>
<evidence type="ECO:0000256" key="13">
    <source>
        <dbReference type="ARBA" id="ARBA00045336"/>
    </source>
</evidence>
<comment type="subcellular location">
    <subcellularLocation>
        <location evidence="1">Mitochondrion</location>
    </subcellularLocation>
</comment>
<proteinExistence type="inferred from homology"/>
<evidence type="ECO:0000256" key="18">
    <source>
        <dbReference type="ARBA" id="ARBA00048381"/>
    </source>
</evidence>
<evidence type="ECO:0000313" key="27">
    <source>
        <dbReference type="Proteomes" id="UP000001646"/>
    </source>
</evidence>
<evidence type="ECO:0000256" key="8">
    <source>
        <dbReference type="ARBA" id="ARBA00023128"/>
    </source>
</evidence>
<dbReference type="InParanoid" id="H9GM87"/>
<dbReference type="InterPro" id="IPR004294">
    <property type="entry name" value="Carotenoid_Oase"/>
</dbReference>
<evidence type="ECO:0000256" key="5">
    <source>
        <dbReference type="ARBA" id="ARBA00023002"/>
    </source>
</evidence>
<comment type="catalytic activity">
    <reaction evidence="9">
        <text>all-trans-zeaxanthin + O2 = (3R)-3-hydroxy-10'-apo-beta-carotenal + (3R)-hydroxy-beta-ionone</text>
        <dbReference type="Rhea" id="RHEA:68104"/>
        <dbReference type="ChEBI" id="CHEBI:15379"/>
        <dbReference type="ChEBI" id="CHEBI:27547"/>
        <dbReference type="ChEBI" id="CHEBI:53173"/>
        <dbReference type="ChEBI" id="CHEBI:177902"/>
    </reaction>
    <physiologicalReaction direction="left-to-right" evidence="9">
        <dbReference type="Rhea" id="RHEA:68105"/>
    </physiologicalReaction>
</comment>
<dbReference type="Ensembl" id="ENSACAT00000015418.4">
    <property type="protein sequence ID" value="ENSACAP00000015112.4"/>
    <property type="gene ID" value="ENSACAG00000015299.4"/>
</dbReference>
<dbReference type="GO" id="GO:0051881">
    <property type="term" value="P:regulation of mitochondrial membrane potential"/>
    <property type="evidence" value="ECO:0007669"/>
    <property type="project" value="Ensembl"/>
</dbReference>
<name>H9GM87_ANOCA</name>
<dbReference type="GO" id="GO:0042574">
    <property type="term" value="P:retinal metabolic process"/>
    <property type="evidence" value="ECO:0000318"/>
    <property type="project" value="GO_Central"/>
</dbReference>
<dbReference type="GeneTree" id="ENSGT00950000182913"/>
<evidence type="ECO:0000256" key="1">
    <source>
        <dbReference type="ARBA" id="ARBA00004173"/>
    </source>
</evidence>
<evidence type="ECO:0000256" key="6">
    <source>
        <dbReference type="ARBA" id="ARBA00023004"/>
    </source>
</evidence>
<evidence type="ECO:0000256" key="11">
    <source>
        <dbReference type="ARBA" id="ARBA00038847"/>
    </source>
</evidence>
<keyword evidence="5" id="KW-0560">Oxidoreductase</keyword>
<comment type="catalytic activity">
    <reaction evidence="18">
        <text>all-trans-zeaxanthin + 2 O2 = 4,9-dimethyldodeca-2,4,6,8,10-pentaenedial + 2 (3R)-hydroxy-beta-ionone</text>
        <dbReference type="Rhea" id="RHEA:26393"/>
        <dbReference type="ChEBI" id="CHEBI:15379"/>
        <dbReference type="ChEBI" id="CHEBI:27547"/>
        <dbReference type="ChEBI" id="CHEBI:53171"/>
        <dbReference type="ChEBI" id="CHEBI:53173"/>
    </reaction>
    <physiologicalReaction direction="left-to-right" evidence="18">
        <dbReference type="Rhea" id="RHEA:26394"/>
    </physiologicalReaction>
</comment>
<feature type="signal peptide" evidence="25">
    <location>
        <begin position="1"/>
        <end position="18"/>
    </location>
</feature>
<feature type="binding site" evidence="23">
    <location>
        <position position="381"/>
    </location>
    <ligand>
        <name>Fe cation</name>
        <dbReference type="ChEBI" id="CHEBI:24875"/>
        <note>catalytic</note>
    </ligand>
</feature>
<reference evidence="26" key="1">
    <citation type="submission" date="2009-12" db="EMBL/GenBank/DDBJ databases">
        <title>The Genome Sequence of Anolis carolinensis (Green Anole Lizard).</title>
        <authorList>
            <consortium name="The Genome Sequencing Platform"/>
            <person name="Di Palma F."/>
            <person name="Alfoldi J."/>
            <person name="Heiman D."/>
            <person name="Young S."/>
            <person name="Grabherr M."/>
            <person name="Johnson J."/>
            <person name="Lander E.S."/>
            <person name="Lindblad-Toh K."/>
        </authorList>
    </citation>
    <scope>NUCLEOTIDE SEQUENCE [LARGE SCALE GENOMIC DNA]</scope>
    <source>
        <strain evidence="26">JBL SC #1</strain>
    </source>
</reference>
<comment type="catalytic activity">
    <reaction evidence="22">
        <text>13-cis-lycopene + O2 = 13-cis-10'-apo-lycopenal + (3E,5E)-6,10-dimethylundeca-3,5,9-trien-2-one</text>
        <dbReference type="Rhea" id="RHEA:68448"/>
        <dbReference type="ChEBI" id="CHEBI:15379"/>
        <dbReference type="ChEBI" id="CHEBI:67207"/>
        <dbReference type="ChEBI" id="CHEBI:177907"/>
        <dbReference type="ChEBI" id="CHEBI:177908"/>
    </reaction>
    <physiologicalReaction direction="left-to-right" evidence="22">
        <dbReference type="Rhea" id="RHEA:68449"/>
    </physiologicalReaction>
</comment>
<keyword evidence="27" id="KW-1185">Reference proteome</keyword>
<keyword evidence="3 23" id="KW-0479">Metal-binding</keyword>
<comment type="catalytic activity">
    <reaction evidence="21">
        <text>beta-cryptoxanthin + O2 = all-trans-10'-apo-beta-carotenal + (3R)-hydroxy-beta-ionone</text>
        <dbReference type="Rhea" id="RHEA:68440"/>
        <dbReference type="ChEBI" id="CHEBI:10362"/>
        <dbReference type="ChEBI" id="CHEBI:15379"/>
        <dbReference type="ChEBI" id="CHEBI:53153"/>
        <dbReference type="ChEBI" id="CHEBI:53173"/>
    </reaction>
    <physiologicalReaction direction="left-to-right" evidence="21">
        <dbReference type="Rhea" id="RHEA:68441"/>
    </physiologicalReaction>
</comment>
<dbReference type="Pfam" id="PF03055">
    <property type="entry name" value="RPE65"/>
    <property type="match status" value="2"/>
</dbReference>
<comment type="catalytic activity">
    <reaction evidence="19">
        <text>lutein + O2 = (3R,6R)-3-hydroxy-10'-apo-alpha-carotenal + (3R)-hydroxy-beta-ionone</text>
        <dbReference type="Rhea" id="RHEA:68432"/>
        <dbReference type="ChEBI" id="CHEBI:15379"/>
        <dbReference type="ChEBI" id="CHEBI:28838"/>
        <dbReference type="ChEBI" id="CHEBI:53173"/>
        <dbReference type="ChEBI" id="CHEBI:177903"/>
    </reaction>
    <physiologicalReaction direction="left-to-right" evidence="19">
        <dbReference type="Rhea" id="RHEA:68433"/>
    </physiologicalReaction>
</comment>
<organism evidence="26 27">
    <name type="scientific">Anolis carolinensis</name>
    <name type="common">Green anole</name>
    <name type="synonym">American chameleon</name>
    <dbReference type="NCBI Taxonomy" id="28377"/>
    <lineage>
        <taxon>Eukaryota</taxon>
        <taxon>Metazoa</taxon>
        <taxon>Chordata</taxon>
        <taxon>Craniata</taxon>
        <taxon>Vertebrata</taxon>
        <taxon>Euteleostomi</taxon>
        <taxon>Lepidosauria</taxon>
        <taxon>Squamata</taxon>
        <taxon>Bifurcata</taxon>
        <taxon>Unidentata</taxon>
        <taxon>Episquamata</taxon>
        <taxon>Toxicofera</taxon>
        <taxon>Iguania</taxon>
        <taxon>Dactyloidae</taxon>
        <taxon>Anolis</taxon>
    </lineage>
</organism>
<evidence type="ECO:0000256" key="17">
    <source>
        <dbReference type="ARBA" id="ARBA00048043"/>
    </source>
</evidence>
<comment type="function">
    <text evidence="13">Broad specificity mitochondrial dioxygenase that mediates the asymmetric oxidative cleavage of carotenoids. Cleaves carotenes (pure hydrocarbon carotenoids) such as all-trans-beta-carotene and lycopene as well as xanthophylls (oxygenated carotenoids) such as zeaxanthin, lutein and beta-cryptoxanthin at both the 9,10 and the 9',10' carbon-carbon double bond. Through its function in carotenoids metabolism regulates oxidative stress and the production of important signaling molecules.</text>
</comment>
<evidence type="ECO:0000256" key="3">
    <source>
        <dbReference type="ARBA" id="ARBA00022723"/>
    </source>
</evidence>
<evidence type="ECO:0000256" key="20">
    <source>
        <dbReference type="ARBA" id="ARBA00049156"/>
    </source>
</evidence>
<comment type="catalytic activity">
    <reaction evidence="16">
        <text>lutein + O2 = (3R,6R)-hydroxy-alpha-ionone + (3R)-3-hydroxy-10'-apo-beta-carotenal</text>
        <dbReference type="Rhea" id="RHEA:68428"/>
        <dbReference type="ChEBI" id="CHEBI:15379"/>
        <dbReference type="ChEBI" id="CHEBI:28838"/>
        <dbReference type="ChEBI" id="CHEBI:177902"/>
        <dbReference type="ChEBI" id="CHEBI:177904"/>
    </reaction>
    <physiologicalReaction direction="left-to-right" evidence="16">
        <dbReference type="Rhea" id="RHEA:68429"/>
    </physiologicalReaction>
</comment>
<dbReference type="STRING" id="28377.ENSACAP00000015112"/>
<evidence type="ECO:0000256" key="25">
    <source>
        <dbReference type="SAM" id="SignalP"/>
    </source>
</evidence>
<feature type="chain" id="PRO_5032474790" description="Carotenoid-cleaving dioxygenase, mitochondrial" evidence="25">
    <location>
        <begin position="19"/>
        <end position="592"/>
    </location>
</feature>
<comment type="similarity">
    <text evidence="2 24">Belongs to the carotenoid oxygenase family.</text>
</comment>
<evidence type="ECO:0000256" key="24">
    <source>
        <dbReference type="RuleBase" id="RU003799"/>
    </source>
</evidence>
<evidence type="ECO:0000256" key="22">
    <source>
        <dbReference type="ARBA" id="ARBA00049207"/>
    </source>
</evidence>
<keyword evidence="8" id="KW-0496">Mitochondrion</keyword>
<dbReference type="eggNOG" id="KOG1285">
    <property type="taxonomic scope" value="Eukaryota"/>
</dbReference>
<dbReference type="HOGENOM" id="CLU_016472_1_1_1"/>
<dbReference type="GO" id="GO:2000377">
    <property type="term" value="P:regulation of reactive oxygen species metabolic process"/>
    <property type="evidence" value="ECO:0007669"/>
    <property type="project" value="Ensembl"/>
</dbReference>
<dbReference type="EC" id="1.13.11.71" evidence="11"/>
<evidence type="ECO:0000256" key="7">
    <source>
        <dbReference type="ARBA" id="ARBA00023098"/>
    </source>
</evidence>
<dbReference type="GO" id="GO:0046872">
    <property type="term" value="F:metal ion binding"/>
    <property type="evidence" value="ECO:0007669"/>
    <property type="project" value="UniProtKB-KW"/>
</dbReference>
<dbReference type="GO" id="GO:0010436">
    <property type="term" value="F:carotenoid dioxygenase activity"/>
    <property type="evidence" value="ECO:0000318"/>
    <property type="project" value="GO_Central"/>
</dbReference>
<keyword evidence="6 23" id="KW-0408">Iron</keyword>
<evidence type="ECO:0000256" key="4">
    <source>
        <dbReference type="ARBA" id="ARBA00022964"/>
    </source>
</evidence>